<protein>
    <submittedName>
        <fullName evidence="3">DUF6438 domain-containing protein</fullName>
    </submittedName>
</protein>
<proteinExistence type="predicted"/>
<dbReference type="EMBL" id="JBBGZA010000001">
    <property type="protein sequence ID" value="MEJ5095942.1"/>
    <property type="molecule type" value="Genomic_DNA"/>
</dbReference>
<dbReference type="Proteomes" id="UP001380365">
    <property type="component" value="Unassembled WGS sequence"/>
</dbReference>
<evidence type="ECO:0000313" key="4">
    <source>
        <dbReference type="Proteomes" id="UP001380365"/>
    </source>
</evidence>
<evidence type="ECO:0000259" key="2">
    <source>
        <dbReference type="Pfam" id="PF20033"/>
    </source>
</evidence>
<keyword evidence="4" id="KW-1185">Reference proteome</keyword>
<feature type="domain" description="DUF6438" evidence="2">
    <location>
        <begin position="39"/>
        <end position="141"/>
    </location>
</feature>
<sequence length="175" mass="18340">MIRLTMMMAGAALALAACTPDGGGTASAGSEAATAAGETIRFATDRCFGTCPVYSVTVRPDGTGTFEGQQFTAVTGARDFTLTPAQYRAFADRLAAFRPAEPERRVEPGSPLCPNHATDMSSVDVTWSGGAGGTRHLHQYLGCVGEDDRDTRTALRTAPELLPIAAFLGERPVGR</sequence>
<feature type="chain" id="PRO_5047181636" evidence="1">
    <location>
        <begin position="17"/>
        <end position="175"/>
    </location>
</feature>
<reference evidence="3 4" key="1">
    <citation type="submission" date="2023-12" db="EMBL/GenBank/DDBJ databases">
        <title>Gut-associated functions are favored during microbiome assembly across C. elegans life.</title>
        <authorList>
            <person name="Zimmermann J."/>
        </authorList>
    </citation>
    <scope>NUCLEOTIDE SEQUENCE [LARGE SCALE GENOMIC DNA]</scope>
    <source>
        <strain evidence="3 4">JUb134</strain>
    </source>
</reference>
<evidence type="ECO:0000256" key="1">
    <source>
        <dbReference type="SAM" id="SignalP"/>
    </source>
</evidence>
<keyword evidence="1" id="KW-0732">Signal</keyword>
<gene>
    <name evidence="3" type="ORF">WH159_15545</name>
</gene>
<comment type="caution">
    <text evidence="3">The sequence shown here is derived from an EMBL/GenBank/DDBJ whole genome shotgun (WGS) entry which is preliminary data.</text>
</comment>
<name>A0ABU8Q8S9_9SPHN</name>
<accession>A0ABU8Q8S9</accession>
<dbReference type="RefSeq" id="WP_132883074.1">
    <property type="nucleotide sequence ID" value="NZ_JBBGZA010000001.1"/>
</dbReference>
<organism evidence="3 4">
    <name type="scientific">Sphingomonas molluscorum</name>
    <dbReference type="NCBI Taxonomy" id="418184"/>
    <lineage>
        <taxon>Bacteria</taxon>
        <taxon>Pseudomonadati</taxon>
        <taxon>Pseudomonadota</taxon>
        <taxon>Alphaproteobacteria</taxon>
        <taxon>Sphingomonadales</taxon>
        <taxon>Sphingomonadaceae</taxon>
        <taxon>Sphingomonas</taxon>
    </lineage>
</organism>
<dbReference type="PROSITE" id="PS51257">
    <property type="entry name" value="PROKAR_LIPOPROTEIN"/>
    <property type="match status" value="1"/>
</dbReference>
<dbReference type="Pfam" id="PF20033">
    <property type="entry name" value="DUF6438"/>
    <property type="match status" value="1"/>
</dbReference>
<feature type="signal peptide" evidence="1">
    <location>
        <begin position="1"/>
        <end position="16"/>
    </location>
</feature>
<evidence type="ECO:0000313" key="3">
    <source>
        <dbReference type="EMBL" id="MEJ5095942.1"/>
    </source>
</evidence>
<dbReference type="InterPro" id="IPR045497">
    <property type="entry name" value="DUF6438"/>
</dbReference>